<feature type="region of interest" description="Disordered" evidence="5">
    <location>
        <begin position="1"/>
        <end position="41"/>
    </location>
</feature>
<dbReference type="PANTHER" id="PTHR30603:SF47">
    <property type="entry name" value="RNA POLYMERASE SIGMA FACTOR SIGD, CHLOROPLASTIC"/>
    <property type="match status" value="1"/>
</dbReference>
<gene>
    <name evidence="9" type="ORF">DES49_0262</name>
</gene>
<evidence type="ECO:0000313" key="10">
    <source>
        <dbReference type="Proteomes" id="UP000295830"/>
    </source>
</evidence>
<proteinExistence type="predicted"/>
<evidence type="ECO:0000259" key="6">
    <source>
        <dbReference type="Pfam" id="PF04539"/>
    </source>
</evidence>
<dbReference type="InterPro" id="IPR007624">
    <property type="entry name" value="RNA_pol_sigma70_r3"/>
</dbReference>
<evidence type="ECO:0000259" key="7">
    <source>
        <dbReference type="Pfam" id="PF04542"/>
    </source>
</evidence>
<organism evidence="9 10">
    <name type="scientific">Halospina denitrificans</name>
    <dbReference type="NCBI Taxonomy" id="332522"/>
    <lineage>
        <taxon>Bacteria</taxon>
        <taxon>Pseudomonadati</taxon>
        <taxon>Pseudomonadota</taxon>
        <taxon>Gammaproteobacteria</taxon>
        <taxon>Halospina</taxon>
    </lineage>
</organism>
<evidence type="ECO:0000259" key="8">
    <source>
        <dbReference type="Pfam" id="PF04545"/>
    </source>
</evidence>
<name>A0A4R7K029_9GAMM</name>
<dbReference type="Gene3D" id="1.10.10.10">
    <property type="entry name" value="Winged helix-like DNA-binding domain superfamily/Winged helix DNA-binding domain"/>
    <property type="match status" value="2"/>
</dbReference>
<dbReference type="InterPro" id="IPR036388">
    <property type="entry name" value="WH-like_DNA-bd_sf"/>
</dbReference>
<dbReference type="InterPro" id="IPR050239">
    <property type="entry name" value="Sigma-70_RNA_pol_init_factors"/>
</dbReference>
<dbReference type="GO" id="GO:0006352">
    <property type="term" value="P:DNA-templated transcription initiation"/>
    <property type="evidence" value="ECO:0007669"/>
    <property type="project" value="InterPro"/>
</dbReference>
<sequence length="357" mass="40418">MDTLLEPMGQRDQELVDDVRADSTVDWKEPASADPGTLEDQEPASVIGHYFRDAHRFSLLGKDEEKALVSALTDTLNTLLEEAEHPAIEALTIREVLASIEQNQAPLSERAREALKDLARWRRQLIQSNLRLAVHIARGHQGRGLPLPDLIQEANLGLIKAVERFDATRGFKFSTYAYWWIAEEVKRAIKRGRRVVRTPDHVVDEIRRLQAVQARLQRETGEQPDRYELAEAAETTPERVDELLGFARPEVSTATPIGGEGDLELGDTLADESTDSEETALAERDRLRLLKDLFHVLRTREADILGRRFGINRDEPETLQMISEELGISRERVRQIEKGALKKLREHATFFADVAGN</sequence>
<dbReference type="InterPro" id="IPR013325">
    <property type="entry name" value="RNA_pol_sigma_r2"/>
</dbReference>
<reference evidence="9 10" key="1">
    <citation type="submission" date="2019-03" db="EMBL/GenBank/DDBJ databases">
        <title>Genomic Encyclopedia of Type Strains, Phase IV (KMG-IV): sequencing the most valuable type-strain genomes for metagenomic binning, comparative biology and taxonomic classification.</title>
        <authorList>
            <person name="Goeker M."/>
        </authorList>
    </citation>
    <scope>NUCLEOTIDE SEQUENCE [LARGE SCALE GENOMIC DNA]</scope>
    <source>
        <strain evidence="9 10">DSM 15505</strain>
    </source>
</reference>
<feature type="domain" description="RNA polymerase sigma-70 region 2" evidence="7">
    <location>
        <begin position="125"/>
        <end position="194"/>
    </location>
</feature>
<dbReference type="InterPro" id="IPR013324">
    <property type="entry name" value="RNA_pol_sigma_r3/r4-like"/>
</dbReference>
<dbReference type="InterPro" id="IPR007627">
    <property type="entry name" value="RNA_pol_sigma70_r2"/>
</dbReference>
<evidence type="ECO:0000313" key="9">
    <source>
        <dbReference type="EMBL" id="TDT44162.1"/>
    </source>
</evidence>
<dbReference type="EMBL" id="SOAX01000001">
    <property type="protein sequence ID" value="TDT44162.1"/>
    <property type="molecule type" value="Genomic_DNA"/>
</dbReference>
<dbReference type="PANTHER" id="PTHR30603">
    <property type="entry name" value="RNA POLYMERASE SIGMA FACTOR RPO"/>
    <property type="match status" value="1"/>
</dbReference>
<dbReference type="CDD" id="cd06171">
    <property type="entry name" value="Sigma70_r4"/>
    <property type="match status" value="1"/>
</dbReference>
<feature type="domain" description="RNA polymerase sigma-70 region 4" evidence="8">
    <location>
        <begin position="295"/>
        <end position="346"/>
    </location>
</feature>
<dbReference type="InterPro" id="IPR007630">
    <property type="entry name" value="RNA_pol_sigma70_r4"/>
</dbReference>
<dbReference type="GO" id="GO:0016987">
    <property type="term" value="F:sigma factor activity"/>
    <property type="evidence" value="ECO:0007669"/>
    <property type="project" value="UniProtKB-KW"/>
</dbReference>
<keyword evidence="10" id="KW-1185">Reference proteome</keyword>
<accession>A0A4R7K029</accession>
<evidence type="ECO:0000256" key="3">
    <source>
        <dbReference type="ARBA" id="ARBA00023125"/>
    </source>
</evidence>
<keyword evidence="4" id="KW-0804">Transcription</keyword>
<dbReference type="Proteomes" id="UP000295830">
    <property type="component" value="Unassembled WGS sequence"/>
</dbReference>
<dbReference type="Pfam" id="PF04539">
    <property type="entry name" value="Sigma70_r3"/>
    <property type="match status" value="1"/>
</dbReference>
<feature type="compositionally biased region" description="Basic and acidic residues" evidence="5">
    <location>
        <begin position="9"/>
        <end position="31"/>
    </location>
</feature>
<dbReference type="SUPFAM" id="SSF88659">
    <property type="entry name" value="Sigma3 and sigma4 domains of RNA polymerase sigma factors"/>
    <property type="match status" value="2"/>
</dbReference>
<evidence type="ECO:0000256" key="5">
    <source>
        <dbReference type="SAM" id="MobiDB-lite"/>
    </source>
</evidence>
<dbReference type="NCBIfam" id="TIGR02937">
    <property type="entry name" value="sigma70-ECF"/>
    <property type="match status" value="1"/>
</dbReference>
<dbReference type="AlphaFoldDB" id="A0A4R7K029"/>
<evidence type="ECO:0000256" key="2">
    <source>
        <dbReference type="ARBA" id="ARBA00023082"/>
    </source>
</evidence>
<dbReference type="InterPro" id="IPR014284">
    <property type="entry name" value="RNA_pol_sigma-70_dom"/>
</dbReference>
<dbReference type="RefSeq" id="WP_243864796.1">
    <property type="nucleotide sequence ID" value="NZ_SOAX01000001.1"/>
</dbReference>
<dbReference type="Pfam" id="PF04545">
    <property type="entry name" value="Sigma70_r4"/>
    <property type="match status" value="1"/>
</dbReference>
<dbReference type="PRINTS" id="PR00046">
    <property type="entry name" value="SIGMA70FCT"/>
</dbReference>
<comment type="caution">
    <text evidence="9">The sequence shown here is derived from an EMBL/GenBank/DDBJ whole genome shotgun (WGS) entry which is preliminary data.</text>
</comment>
<feature type="domain" description="RNA polymerase sigma-70 region 3" evidence="6">
    <location>
        <begin position="205"/>
        <end position="278"/>
    </location>
</feature>
<dbReference type="Pfam" id="PF04542">
    <property type="entry name" value="Sigma70_r2"/>
    <property type="match status" value="1"/>
</dbReference>
<keyword evidence="1" id="KW-0805">Transcription regulation</keyword>
<dbReference type="Gene3D" id="1.10.601.10">
    <property type="entry name" value="RNA Polymerase Primary Sigma Factor"/>
    <property type="match status" value="1"/>
</dbReference>
<evidence type="ECO:0000256" key="4">
    <source>
        <dbReference type="ARBA" id="ARBA00023163"/>
    </source>
</evidence>
<keyword evidence="2" id="KW-0731">Sigma factor</keyword>
<dbReference type="GO" id="GO:0003677">
    <property type="term" value="F:DNA binding"/>
    <property type="evidence" value="ECO:0007669"/>
    <property type="project" value="UniProtKB-KW"/>
</dbReference>
<dbReference type="InterPro" id="IPR000943">
    <property type="entry name" value="RNA_pol_sigma70"/>
</dbReference>
<protein>
    <submittedName>
        <fullName evidence="9">RNA polymerase nonessential primary-like sigma factor</fullName>
    </submittedName>
</protein>
<evidence type="ECO:0000256" key="1">
    <source>
        <dbReference type="ARBA" id="ARBA00023015"/>
    </source>
</evidence>
<dbReference type="SUPFAM" id="SSF88946">
    <property type="entry name" value="Sigma2 domain of RNA polymerase sigma factors"/>
    <property type="match status" value="1"/>
</dbReference>
<keyword evidence="3" id="KW-0238">DNA-binding</keyword>